<feature type="region of interest" description="Disordered" evidence="1">
    <location>
        <begin position="1"/>
        <end position="87"/>
    </location>
</feature>
<feature type="compositionally biased region" description="Basic and acidic residues" evidence="1">
    <location>
        <begin position="1"/>
        <end position="36"/>
    </location>
</feature>
<dbReference type="AlphaFoldDB" id="A0A401RW35"/>
<evidence type="ECO:0000313" key="3">
    <source>
        <dbReference type="Proteomes" id="UP000287033"/>
    </source>
</evidence>
<organism evidence="2 3">
    <name type="scientific">Chiloscyllium punctatum</name>
    <name type="common">Brownbanded bambooshark</name>
    <name type="synonym">Hemiscyllium punctatum</name>
    <dbReference type="NCBI Taxonomy" id="137246"/>
    <lineage>
        <taxon>Eukaryota</taxon>
        <taxon>Metazoa</taxon>
        <taxon>Chordata</taxon>
        <taxon>Craniata</taxon>
        <taxon>Vertebrata</taxon>
        <taxon>Chondrichthyes</taxon>
        <taxon>Elasmobranchii</taxon>
        <taxon>Galeomorphii</taxon>
        <taxon>Galeoidea</taxon>
        <taxon>Orectolobiformes</taxon>
        <taxon>Hemiscylliidae</taxon>
        <taxon>Chiloscyllium</taxon>
    </lineage>
</organism>
<sequence length="223" mass="24617">MGRTGAREEPSAAQTRSREEPSGAERGADPEPRGAERVAVPEPRGAERGAEPEPRGAERGAVPEPRGAECGADRKPGARVEPRSRTESIPSWSVCLRPLGRELLSLVGLSLSMDYTVALQKRALSQEAGVWEQADNKRFCQGLESSFPVENDVQYTQLNENSMYHQNLQKHVHPTRLMGRRVAFPNVGQLAFLMQQSHEQMDTSKPCPRCLAGESGHINHMVR</sequence>
<comment type="caution">
    <text evidence="2">The sequence shown here is derived from an EMBL/GenBank/DDBJ whole genome shotgun (WGS) entry which is preliminary data.</text>
</comment>
<dbReference type="EMBL" id="BEZZ01000009">
    <property type="protein sequence ID" value="GCC22331.1"/>
    <property type="molecule type" value="Genomic_DNA"/>
</dbReference>
<feature type="compositionally biased region" description="Basic and acidic residues" evidence="1">
    <location>
        <begin position="44"/>
        <end position="58"/>
    </location>
</feature>
<evidence type="ECO:0000256" key="1">
    <source>
        <dbReference type="SAM" id="MobiDB-lite"/>
    </source>
</evidence>
<feature type="compositionally biased region" description="Basic and acidic residues" evidence="1">
    <location>
        <begin position="71"/>
        <end position="86"/>
    </location>
</feature>
<evidence type="ECO:0000313" key="2">
    <source>
        <dbReference type="EMBL" id="GCC22331.1"/>
    </source>
</evidence>
<keyword evidence="3" id="KW-1185">Reference proteome</keyword>
<dbReference type="OrthoDB" id="5955292at2759"/>
<protein>
    <submittedName>
        <fullName evidence="2">Uncharacterized protein</fullName>
    </submittedName>
</protein>
<gene>
    <name evidence="2" type="ORF">chiPu_0000719</name>
</gene>
<dbReference type="Proteomes" id="UP000287033">
    <property type="component" value="Unassembled WGS sequence"/>
</dbReference>
<dbReference type="STRING" id="137246.A0A401RW35"/>
<accession>A0A401RW35</accession>
<reference evidence="2 3" key="1">
    <citation type="journal article" date="2018" name="Nat. Ecol. Evol.">
        <title>Shark genomes provide insights into elasmobranch evolution and the origin of vertebrates.</title>
        <authorList>
            <person name="Hara Y"/>
            <person name="Yamaguchi K"/>
            <person name="Onimaru K"/>
            <person name="Kadota M"/>
            <person name="Koyanagi M"/>
            <person name="Keeley SD"/>
            <person name="Tatsumi K"/>
            <person name="Tanaka K"/>
            <person name="Motone F"/>
            <person name="Kageyama Y"/>
            <person name="Nozu R"/>
            <person name="Adachi N"/>
            <person name="Nishimura O"/>
            <person name="Nakagawa R"/>
            <person name="Tanegashima C"/>
            <person name="Kiyatake I"/>
            <person name="Matsumoto R"/>
            <person name="Murakumo K"/>
            <person name="Nishida K"/>
            <person name="Terakita A"/>
            <person name="Kuratani S"/>
            <person name="Sato K"/>
            <person name="Hyodo S Kuraku.S."/>
        </authorList>
    </citation>
    <scope>NUCLEOTIDE SEQUENCE [LARGE SCALE GENOMIC DNA]</scope>
</reference>
<name>A0A401RW35_CHIPU</name>
<proteinExistence type="predicted"/>